<evidence type="ECO:0000259" key="7">
    <source>
        <dbReference type="PROSITE" id="PS50014"/>
    </source>
</evidence>
<evidence type="ECO:0000256" key="1">
    <source>
        <dbReference type="ARBA" id="ARBA00023015"/>
    </source>
</evidence>
<evidence type="ECO:0000313" key="9">
    <source>
        <dbReference type="EMBL" id="KAH7416408.1"/>
    </source>
</evidence>
<comment type="caution">
    <text evidence="9">The sequence shown here is derived from an EMBL/GenBank/DDBJ whole genome shotgun (WGS) entry which is preliminary data.</text>
</comment>
<evidence type="ECO:0000313" key="10">
    <source>
        <dbReference type="Proteomes" id="UP000825935"/>
    </source>
</evidence>
<keyword evidence="1" id="KW-0805">Transcription regulation</keyword>
<keyword evidence="5" id="KW-0175">Coiled coil</keyword>
<accession>A0A8T2THC7</accession>
<evidence type="ECO:0000256" key="4">
    <source>
        <dbReference type="PROSITE-ProRule" id="PRU00035"/>
    </source>
</evidence>
<dbReference type="PRINTS" id="PR00503">
    <property type="entry name" value="BROMODOMAIN"/>
</dbReference>
<proteinExistence type="predicted"/>
<dbReference type="OMA" id="MKYNEEA"/>
<dbReference type="InterPro" id="IPR027353">
    <property type="entry name" value="NET_dom"/>
</dbReference>
<dbReference type="Gene3D" id="1.20.1270.220">
    <property type="match status" value="1"/>
</dbReference>
<evidence type="ECO:0008006" key="11">
    <source>
        <dbReference type="Google" id="ProtNLM"/>
    </source>
</evidence>
<dbReference type="Pfam" id="PF17035">
    <property type="entry name" value="BET"/>
    <property type="match status" value="1"/>
</dbReference>
<reference evidence="9" key="1">
    <citation type="submission" date="2021-08" db="EMBL/GenBank/DDBJ databases">
        <title>WGS assembly of Ceratopteris richardii.</title>
        <authorList>
            <person name="Marchant D.B."/>
            <person name="Chen G."/>
            <person name="Jenkins J."/>
            <person name="Shu S."/>
            <person name="Leebens-Mack J."/>
            <person name="Grimwood J."/>
            <person name="Schmutz J."/>
            <person name="Soltis P."/>
            <person name="Soltis D."/>
            <person name="Chen Z.-H."/>
        </authorList>
    </citation>
    <scope>NUCLEOTIDE SEQUENCE</scope>
    <source>
        <strain evidence="9">Whitten #5841</strain>
        <tissue evidence="9">Leaf</tissue>
    </source>
</reference>
<evidence type="ECO:0000256" key="6">
    <source>
        <dbReference type="SAM" id="MobiDB-lite"/>
    </source>
</evidence>
<evidence type="ECO:0000256" key="5">
    <source>
        <dbReference type="SAM" id="Coils"/>
    </source>
</evidence>
<feature type="coiled-coil region" evidence="5">
    <location>
        <begin position="249"/>
        <end position="276"/>
    </location>
</feature>
<sequence>MTGLRLDAPGHEDEAAADIRPGNSEEALPLQDPKLEIKRQIEEVTSRIEEIEQQVNDVVQVRASLNKGKMLSGKGGINSKDRDKEKNALNAKKNQLSDAARREAATAKRMAELMRQFGTILRQITQHKWAWPFMKPVDVEGLNLHDYYDVIKKPMDLGTIRNRMEAKDGTGYRHVQEICDDVRLVFSNAMTYNHEGTDVHLMAKTLSEKFEDKWKTSLEPKVIEEDAKRRQEEKEVHMRDLETIQLAEEAALEKHANDLNNQLDELYSQLEVLRQEVAPQCSQRMMTTEEKRQLGQSLSHLSPEDLSKAIQLIAQKNPDFKASGEEVEVDIDAQDASTLWRLQHFVRAVMVSQNKSIGSRTFGGNVKRVGSVSDVVGKPRKRGRKTSP</sequence>
<dbReference type="InterPro" id="IPR038336">
    <property type="entry name" value="NET_sf"/>
</dbReference>
<protein>
    <recommendedName>
        <fullName evidence="11">Transcription factor GTE6</fullName>
    </recommendedName>
</protein>
<dbReference type="InterPro" id="IPR001487">
    <property type="entry name" value="Bromodomain"/>
</dbReference>
<dbReference type="Gene3D" id="1.20.920.10">
    <property type="entry name" value="Bromodomain-like"/>
    <property type="match status" value="1"/>
</dbReference>
<keyword evidence="10" id="KW-1185">Reference proteome</keyword>
<evidence type="ECO:0000259" key="8">
    <source>
        <dbReference type="PROSITE" id="PS51525"/>
    </source>
</evidence>
<dbReference type="InterPro" id="IPR036427">
    <property type="entry name" value="Bromodomain-like_sf"/>
</dbReference>
<feature type="region of interest" description="Disordered" evidence="6">
    <location>
        <begin position="1"/>
        <end position="31"/>
    </location>
</feature>
<dbReference type="SUPFAM" id="SSF47370">
    <property type="entry name" value="Bromodomain"/>
    <property type="match status" value="1"/>
</dbReference>
<dbReference type="AlphaFoldDB" id="A0A8T2THC7"/>
<keyword evidence="2 4" id="KW-0103">Bromodomain</keyword>
<keyword evidence="3" id="KW-0804">Transcription</keyword>
<evidence type="ECO:0000256" key="2">
    <source>
        <dbReference type="ARBA" id="ARBA00023117"/>
    </source>
</evidence>
<dbReference type="PANTHER" id="PTHR45926">
    <property type="entry name" value="OSJNBA0053K19.4 PROTEIN"/>
    <property type="match status" value="1"/>
</dbReference>
<gene>
    <name evidence="9" type="ORF">KP509_14G090300</name>
</gene>
<organism evidence="9 10">
    <name type="scientific">Ceratopteris richardii</name>
    <name type="common">Triangle waterfern</name>
    <dbReference type="NCBI Taxonomy" id="49495"/>
    <lineage>
        <taxon>Eukaryota</taxon>
        <taxon>Viridiplantae</taxon>
        <taxon>Streptophyta</taxon>
        <taxon>Embryophyta</taxon>
        <taxon>Tracheophyta</taxon>
        <taxon>Polypodiopsida</taxon>
        <taxon>Polypodiidae</taxon>
        <taxon>Polypodiales</taxon>
        <taxon>Pteridineae</taxon>
        <taxon>Pteridaceae</taxon>
        <taxon>Parkerioideae</taxon>
        <taxon>Ceratopteris</taxon>
    </lineage>
</organism>
<feature type="coiled-coil region" evidence="5">
    <location>
        <begin position="34"/>
        <end position="102"/>
    </location>
</feature>
<dbReference type="SMART" id="SM00297">
    <property type="entry name" value="BROMO"/>
    <property type="match status" value="1"/>
</dbReference>
<dbReference type="OrthoDB" id="21449at2759"/>
<dbReference type="Pfam" id="PF00439">
    <property type="entry name" value="Bromodomain"/>
    <property type="match status" value="1"/>
</dbReference>
<dbReference type="PROSITE" id="PS51525">
    <property type="entry name" value="NET"/>
    <property type="match status" value="1"/>
</dbReference>
<evidence type="ECO:0000256" key="3">
    <source>
        <dbReference type="ARBA" id="ARBA00023163"/>
    </source>
</evidence>
<name>A0A8T2THC7_CERRI</name>
<feature type="domain" description="Bromo" evidence="7">
    <location>
        <begin position="125"/>
        <end position="200"/>
    </location>
</feature>
<dbReference type="Proteomes" id="UP000825935">
    <property type="component" value="Chromosome 14"/>
</dbReference>
<feature type="domain" description="NET" evidence="8">
    <location>
        <begin position="276"/>
        <end position="357"/>
    </location>
</feature>
<dbReference type="EMBL" id="CM035419">
    <property type="protein sequence ID" value="KAH7416408.1"/>
    <property type="molecule type" value="Genomic_DNA"/>
</dbReference>
<dbReference type="PROSITE" id="PS50014">
    <property type="entry name" value="BROMODOMAIN_2"/>
    <property type="match status" value="1"/>
</dbReference>